<dbReference type="PANTHER" id="PTHR23220:SF83">
    <property type="entry name" value="INTEGRIN ALPHA-PS3-RELATED"/>
    <property type="match status" value="1"/>
</dbReference>
<dbReference type="InterPro" id="IPR000413">
    <property type="entry name" value="Integrin_alpha"/>
</dbReference>
<evidence type="ECO:0000256" key="2">
    <source>
        <dbReference type="ARBA" id="ARBA00008054"/>
    </source>
</evidence>
<dbReference type="AlphaFoldDB" id="W8C0U6"/>
<protein>
    <submittedName>
        <fullName evidence="10">Integrin alpha-PS4</fullName>
    </submittedName>
</protein>
<evidence type="ECO:0000256" key="9">
    <source>
        <dbReference type="RuleBase" id="RU003762"/>
    </source>
</evidence>
<feature type="repeat" description="FG-GAP" evidence="8">
    <location>
        <begin position="1"/>
        <end position="50"/>
    </location>
</feature>
<evidence type="ECO:0000256" key="3">
    <source>
        <dbReference type="ARBA" id="ARBA00022889"/>
    </source>
</evidence>
<comment type="subcellular location">
    <subcellularLocation>
        <location evidence="1 9">Membrane</location>
        <topology evidence="1 9">Single-pass type I membrane protein</topology>
    </subcellularLocation>
</comment>
<dbReference type="Gene3D" id="2.60.40.1510">
    <property type="entry name" value="ntegrin, alpha v. Chain A, domain 3"/>
    <property type="match status" value="1"/>
</dbReference>
<dbReference type="GO" id="GO:0009897">
    <property type="term" value="C:external side of plasma membrane"/>
    <property type="evidence" value="ECO:0007669"/>
    <property type="project" value="TreeGrafter"/>
</dbReference>
<organism evidence="10">
    <name type="scientific">Ceratitis capitata</name>
    <name type="common">Mediterranean fruit fly</name>
    <name type="synonym">Tephritis capitata</name>
    <dbReference type="NCBI Taxonomy" id="7213"/>
    <lineage>
        <taxon>Eukaryota</taxon>
        <taxon>Metazoa</taxon>
        <taxon>Ecdysozoa</taxon>
        <taxon>Arthropoda</taxon>
        <taxon>Hexapoda</taxon>
        <taxon>Insecta</taxon>
        <taxon>Pterygota</taxon>
        <taxon>Neoptera</taxon>
        <taxon>Endopterygota</taxon>
        <taxon>Diptera</taxon>
        <taxon>Brachycera</taxon>
        <taxon>Muscomorpha</taxon>
        <taxon>Tephritoidea</taxon>
        <taxon>Tephritidae</taxon>
        <taxon>Ceratitis</taxon>
        <taxon>Ceratitis</taxon>
    </lineage>
</organism>
<gene>
    <name evidence="10" type="primary">ITA4</name>
</gene>
<dbReference type="GO" id="GO:0007157">
    <property type="term" value="P:heterophilic cell-cell adhesion via plasma membrane cell adhesion molecules"/>
    <property type="evidence" value="ECO:0007669"/>
    <property type="project" value="UniProtKB-ARBA"/>
</dbReference>
<reference evidence="10" key="2">
    <citation type="journal article" date="2014" name="BMC Genomics">
        <title>A genomic perspective to assessing quality of mass-reared SIT flies used in Mediterranean fruit fly (Ceratitis capitata) eradication in California.</title>
        <authorList>
            <person name="Calla B."/>
            <person name="Hall B."/>
            <person name="Hou S."/>
            <person name="Geib S.M."/>
        </authorList>
    </citation>
    <scope>NUCLEOTIDE SEQUENCE</scope>
</reference>
<name>W8C0U6_CERCA</name>
<dbReference type="GO" id="GO:0033627">
    <property type="term" value="P:cell adhesion mediated by integrin"/>
    <property type="evidence" value="ECO:0007669"/>
    <property type="project" value="TreeGrafter"/>
</dbReference>
<sequence>MFGLGLSKSLDLYGNDQNCLAIGAPNADTVFLYRSYPVVKINASIKALNAYLPLNTKEVRIDICVNILTNFTRVKNQEVLLDLKADERIDTGECIRNKTFLAKPHATCFDCLAKITSTEASVFVPMLMELSYRLKNDAKTASETDFCENCAAVDPTLPNLIKITIQYLHDCEGSVCVADLQLQNVDIPPKITLGSTKVLPLKYKIKNVGENALYTKLIIRSTPILPIAQTPAECIMELNSDWLICSLAQRQAFTGNTTLEVEVSLDLNEVVGIDKLTIEAHVSSAGDEKTPADNSVVNTIELITAAEIWITETTSNEITEILNEEKRYRVKRYFELTNNGPSSLGGLNILSAALPIGYVDDKGIEQDYVSNITAQVYIKDFIYPPMSFNTTQSLSHEELNTTELLNVYHIPENRTTFLSCQPNGETNVKRLCAFGNFPLTSTLRSAQKLALKLQYEIQWHNVENLMLRDREYLAHVAMVDLQPGAKLNGLLSTKKRLKAALFVKINKKSTLWIYVVAAIGGLLLLVGIVLLLKKFGFFKRLTREAMEENYKDKEEKALMKDQLDKVADDIDMELDENVECN</sequence>
<dbReference type="OrthoDB" id="5317514at2759"/>
<dbReference type="GO" id="GO:0007229">
    <property type="term" value="P:integrin-mediated signaling pathway"/>
    <property type="evidence" value="ECO:0007669"/>
    <property type="project" value="UniProtKB-KW"/>
</dbReference>
<keyword evidence="9" id="KW-0812">Transmembrane</keyword>
<dbReference type="GO" id="GO:0005178">
    <property type="term" value="F:integrin binding"/>
    <property type="evidence" value="ECO:0007669"/>
    <property type="project" value="TreeGrafter"/>
</dbReference>
<evidence type="ECO:0000256" key="8">
    <source>
        <dbReference type="PROSITE-ProRule" id="PRU00803"/>
    </source>
</evidence>
<keyword evidence="6 9" id="KW-0675">Receptor</keyword>
<reference evidence="10" key="1">
    <citation type="submission" date="2013-07" db="EMBL/GenBank/DDBJ databases">
        <authorList>
            <person name="Geib S."/>
        </authorList>
    </citation>
    <scope>NUCLEOTIDE SEQUENCE</scope>
</reference>
<keyword evidence="3 9" id="KW-0130">Cell adhesion</keyword>
<dbReference type="PRINTS" id="PR01185">
    <property type="entry name" value="INTEGRINA"/>
</dbReference>
<dbReference type="GO" id="GO:0008305">
    <property type="term" value="C:integrin complex"/>
    <property type="evidence" value="ECO:0007669"/>
    <property type="project" value="InterPro"/>
</dbReference>
<dbReference type="EMBL" id="GAMC01011301">
    <property type="protein sequence ID" value="JAB95254.1"/>
    <property type="molecule type" value="mRNA"/>
</dbReference>
<accession>W8C0U6</accession>
<feature type="transmembrane region" description="Helical" evidence="9">
    <location>
        <begin position="511"/>
        <end position="532"/>
    </location>
</feature>
<dbReference type="Gene3D" id="1.20.5.930">
    <property type="entry name" value="Bicelle-embedded integrin alpha(iib) transmembrane segment"/>
    <property type="match status" value="1"/>
</dbReference>
<keyword evidence="5 9" id="KW-0472">Membrane</keyword>
<dbReference type="PANTHER" id="PTHR23220">
    <property type="entry name" value="INTEGRIN ALPHA"/>
    <property type="match status" value="1"/>
</dbReference>
<dbReference type="InterPro" id="IPR013519">
    <property type="entry name" value="Int_alpha_beta-p"/>
</dbReference>
<evidence type="ECO:0000256" key="1">
    <source>
        <dbReference type="ARBA" id="ARBA00004479"/>
    </source>
</evidence>
<evidence type="ECO:0000313" key="10">
    <source>
        <dbReference type="EMBL" id="JAB95254.1"/>
    </source>
</evidence>
<evidence type="ECO:0000256" key="7">
    <source>
        <dbReference type="ARBA" id="ARBA00023180"/>
    </source>
</evidence>
<evidence type="ECO:0000256" key="4">
    <source>
        <dbReference type="ARBA" id="ARBA00023037"/>
    </source>
</evidence>
<evidence type="ECO:0000256" key="6">
    <source>
        <dbReference type="ARBA" id="ARBA00023170"/>
    </source>
</evidence>
<keyword evidence="7" id="KW-0325">Glycoprotein</keyword>
<keyword evidence="4 9" id="KW-0401">Integrin</keyword>
<dbReference type="InterPro" id="IPR032695">
    <property type="entry name" value="Integrin_dom_sf"/>
</dbReference>
<evidence type="ECO:0000256" key="5">
    <source>
        <dbReference type="ARBA" id="ARBA00023136"/>
    </source>
</evidence>
<dbReference type="SUPFAM" id="SSF69179">
    <property type="entry name" value="Integrin domains"/>
    <property type="match status" value="2"/>
</dbReference>
<dbReference type="GO" id="GO:0007160">
    <property type="term" value="P:cell-matrix adhesion"/>
    <property type="evidence" value="ECO:0007669"/>
    <property type="project" value="TreeGrafter"/>
</dbReference>
<dbReference type="PROSITE" id="PS51470">
    <property type="entry name" value="FG_GAP"/>
    <property type="match status" value="1"/>
</dbReference>
<proteinExistence type="evidence at transcript level"/>
<comment type="similarity">
    <text evidence="2 9">Belongs to the integrin alpha chain family.</text>
</comment>
<keyword evidence="9" id="KW-1133">Transmembrane helix</keyword>